<keyword evidence="3" id="KW-0158">Chromosome</keyword>
<comment type="caution">
    <text evidence="10">The sequence shown here is derived from an EMBL/GenBank/DDBJ whole genome shotgun (WGS) entry which is preliminary data.</text>
</comment>
<proteinExistence type="inferred from homology"/>
<evidence type="ECO:0000256" key="2">
    <source>
        <dbReference type="ARBA" id="ARBA00006533"/>
    </source>
</evidence>
<dbReference type="InterPro" id="IPR027165">
    <property type="entry name" value="CND3"/>
</dbReference>
<gene>
    <name evidence="10" type="ORF">FOB60_003710</name>
</gene>
<evidence type="ECO:0000313" key="10">
    <source>
        <dbReference type="EMBL" id="KAF6051042.1"/>
    </source>
</evidence>
<name>A0A8X7NM59_CANPA</name>
<sequence>MSLDKPPKPTLVTIKKINDARDLDACMMHIFNDCQFSMAGHKKLLVLLRSLFNRALEINLLDYFSLKFTQLLNHTLKFKKGEPNADRVAKFVAHFVRSGAEEAAMIEEAHKEEHKDGDGGVETTDYSAEEIAKTEANTEFVSYLIKHLLRGIEASDKSVRYRVVQLFALIIKYMGDIDADIFQVLIVSLYKRLNDREIPIRMQAVIALASFQYFDINFDDEEDLDEEGKSSTDKVTNDSIIEWLMTCLQLDESAEVRRTAMLNTEKTKTTINLLLERVKDFNSINRRIVFSKITPELGAMSNLKARQREILLQYGLSDRDKSVAEAAIKLLCNSWFDSCDGDLNKFLELMNVTRSQIAEKAISTLFTVRPEVVQGIEIGPEFWKSLTIESSYLMRAFFTHCNEHRLYKLIETNFPDPLELADTLSKYLQMLNTIKQNNLNAHKLYDGYIREINDIENVMFECDNSMASINLRLHACVKKLQVLESSEEVLGESRKAKSQRRKEQQQERQRLQSEINQLESEFKEHEEEYKKCFEMKTIKMNRLKANRGEFEDYISMRKDLKFISKQLLVICIDFDFSDEVGRRAMLNVIRTQLHEENNFEQDDINTKTTNDDDIVINALKVLRKISINVKDFVAMTVEIITDIRDSTEDTETEDMYHSAANTFDEDEKEVMTTKGNVGGSGKEVNRVTGNTENSLSEKSDLDLDDSDFDDDDDDEREGSNKKRKTEPSVPNDDVLLRCLKLTKHSLELIDDNLDHHLSLRSIYSGLVNYALTRTSNRALYLTALECLGLYALIDESIAKDALVTFFNTTKTSGEEVKLICITGIIDVISTFGIEIIARERRFGFLRLFYKVLSDDSSKLRALMGEGISKLFLADIFMIKTVNEAKNGENGSMVNLADGAGNAVGLEPENVDDNEKVEDEEDEDNESEKELFVALLLSYFNSSSSGSSNNHELKQVLAFCIPVYCFSHPNHQLGLASVSGDLLLKASETTSLKPGKVLPQLIDWANPQNLAQVKNSHHSRGLVTRRWSHIWQALYIIDVFEVKELGKEYRRAIINNLSKIPIPIFERDEDGTDSSYMNDVSALLQKLVDEIDRIKQILDIYKDDYDYQMDRLTMKNLQNFYDSTLDKLEIVQKKQEELEKYRNRSSRNSSSPNDFRSRRNSVLLTDEAVIVDEESQGSSTPTKVKSEPNGAIQMNTDYESNVSKNNSVNKSDTNDHDDIDGDDDDKAIMRESDEDADHVPSTNVDLEITTEREESSNDVKKKKVKPKELNVRSASVIKTDTVLPRSQKAFEQFMEGDSDIELDDESDEDSDENSE</sequence>
<feature type="compositionally biased region" description="Acidic residues" evidence="8">
    <location>
        <begin position="908"/>
        <end position="925"/>
    </location>
</feature>
<accession>A0A8X7NM59</accession>
<dbReference type="Proteomes" id="UP000590412">
    <property type="component" value="Unassembled WGS sequence"/>
</dbReference>
<dbReference type="PANTHER" id="PTHR14418">
    <property type="entry name" value="CONDENSIN COMPLEX SUBUNIT 3-RELATED"/>
    <property type="match status" value="1"/>
</dbReference>
<dbReference type="InterPro" id="IPR016024">
    <property type="entry name" value="ARM-type_fold"/>
</dbReference>
<reference evidence="10" key="1">
    <citation type="submission" date="2020-03" db="EMBL/GenBank/DDBJ databases">
        <title>FDA dAtabase for Regulatory Grade micrObial Sequences (FDA-ARGOS): Supporting development and validation of Infectious Disease Dx tests.</title>
        <authorList>
            <person name="Campos J."/>
            <person name="Goldberg B."/>
            <person name="Tallon L."/>
            <person name="Sadzewicz L."/>
            <person name="Vavikolanu K."/>
            <person name="Mehta A."/>
            <person name="Aluvathingal J."/>
            <person name="Nadendla S."/>
            <person name="Nandy P."/>
            <person name="Geyer C."/>
            <person name="Yan Y."/>
            <person name="Sichtig H."/>
        </authorList>
    </citation>
    <scope>NUCLEOTIDE SEQUENCE [LARGE SCALE GENOMIC DNA]</scope>
    <source>
        <strain evidence="10">FDAARGOS_652</strain>
    </source>
</reference>
<evidence type="ECO:0000256" key="7">
    <source>
        <dbReference type="ARBA" id="ARBA00023306"/>
    </source>
</evidence>
<dbReference type="GO" id="GO:0051301">
    <property type="term" value="P:cell division"/>
    <property type="evidence" value="ECO:0007669"/>
    <property type="project" value="UniProtKB-KW"/>
</dbReference>
<feature type="region of interest" description="Disordered" evidence="8">
    <location>
        <begin position="493"/>
        <end position="512"/>
    </location>
</feature>
<feature type="compositionally biased region" description="Acidic residues" evidence="8">
    <location>
        <begin position="702"/>
        <end position="716"/>
    </location>
</feature>
<evidence type="ECO:0000259" key="9">
    <source>
        <dbReference type="Pfam" id="PF12719"/>
    </source>
</evidence>
<feature type="compositionally biased region" description="Low complexity" evidence="8">
    <location>
        <begin position="1199"/>
        <end position="1210"/>
    </location>
</feature>
<feature type="compositionally biased region" description="Acidic residues" evidence="8">
    <location>
        <begin position="1293"/>
        <end position="1314"/>
    </location>
</feature>
<dbReference type="Pfam" id="PF12719">
    <property type="entry name" value="Cnd3"/>
    <property type="match status" value="1"/>
</dbReference>
<feature type="domain" description="Nuclear condensin complex subunit 3 C-terminal" evidence="9">
    <location>
        <begin position="737"/>
        <end position="1061"/>
    </location>
</feature>
<evidence type="ECO:0000256" key="8">
    <source>
        <dbReference type="SAM" id="MobiDB-lite"/>
    </source>
</evidence>
<dbReference type="SUPFAM" id="SSF48371">
    <property type="entry name" value="ARM repeat"/>
    <property type="match status" value="1"/>
</dbReference>
<dbReference type="EMBL" id="JABWAB010000005">
    <property type="protein sequence ID" value="KAF6051042.1"/>
    <property type="molecule type" value="Genomic_DNA"/>
</dbReference>
<feature type="region of interest" description="Disordered" evidence="8">
    <location>
        <begin position="1248"/>
        <end position="1273"/>
    </location>
</feature>
<evidence type="ECO:0000256" key="5">
    <source>
        <dbReference type="ARBA" id="ARBA00022776"/>
    </source>
</evidence>
<organism evidence="10 11">
    <name type="scientific">Candida parapsilosis</name>
    <name type="common">Yeast</name>
    <dbReference type="NCBI Taxonomy" id="5480"/>
    <lineage>
        <taxon>Eukaryota</taxon>
        <taxon>Fungi</taxon>
        <taxon>Dikarya</taxon>
        <taxon>Ascomycota</taxon>
        <taxon>Saccharomycotina</taxon>
        <taxon>Pichiomycetes</taxon>
        <taxon>Debaryomycetaceae</taxon>
        <taxon>Candida/Lodderomyces clade</taxon>
        <taxon>Candida</taxon>
    </lineage>
</organism>
<feature type="compositionally biased region" description="Acidic residues" evidence="8">
    <location>
        <begin position="1214"/>
        <end position="1224"/>
    </location>
</feature>
<feature type="compositionally biased region" description="Basic and acidic residues" evidence="8">
    <location>
        <begin position="493"/>
        <end position="511"/>
    </location>
</feature>
<evidence type="ECO:0000313" key="11">
    <source>
        <dbReference type="Proteomes" id="UP000590412"/>
    </source>
</evidence>
<protein>
    <submittedName>
        <fullName evidence="10">Nuclear condensing complex subunit, C-term domain family protein</fullName>
    </submittedName>
</protein>
<keyword evidence="7" id="KW-0131">Cell cycle</keyword>
<dbReference type="PANTHER" id="PTHR14418:SF5">
    <property type="entry name" value="CONDENSIN COMPLEX SUBUNIT 3"/>
    <property type="match status" value="1"/>
</dbReference>
<feature type="region of interest" description="Disordered" evidence="8">
    <location>
        <begin position="663"/>
        <end position="729"/>
    </location>
</feature>
<comment type="similarity">
    <text evidence="2">Belongs to the CND3 (condensin subunit 3) family.</text>
</comment>
<dbReference type="GO" id="GO:0000793">
    <property type="term" value="C:condensed chromosome"/>
    <property type="evidence" value="ECO:0007669"/>
    <property type="project" value="TreeGrafter"/>
</dbReference>
<feature type="compositionally biased region" description="Basic and acidic residues" evidence="8">
    <location>
        <begin position="1248"/>
        <end position="1258"/>
    </location>
</feature>
<evidence type="ECO:0000256" key="1">
    <source>
        <dbReference type="ARBA" id="ARBA00004286"/>
    </source>
</evidence>
<dbReference type="InterPro" id="IPR025977">
    <property type="entry name" value="Cnd3_C"/>
</dbReference>
<dbReference type="OrthoDB" id="27187at2759"/>
<keyword evidence="5" id="KW-0498">Mitosis</keyword>
<dbReference type="Gene3D" id="1.25.10.10">
    <property type="entry name" value="Leucine-rich Repeat Variant"/>
    <property type="match status" value="1"/>
</dbReference>
<evidence type="ECO:0000256" key="3">
    <source>
        <dbReference type="ARBA" id="ARBA00022454"/>
    </source>
</evidence>
<feature type="region of interest" description="Disordered" evidence="8">
    <location>
        <begin position="902"/>
        <end position="925"/>
    </location>
</feature>
<dbReference type="GO" id="GO:0000796">
    <property type="term" value="C:condensin complex"/>
    <property type="evidence" value="ECO:0007669"/>
    <property type="project" value="InterPro"/>
</dbReference>
<evidence type="ECO:0000256" key="6">
    <source>
        <dbReference type="ARBA" id="ARBA00023067"/>
    </source>
</evidence>
<feature type="region of interest" description="Disordered" evidence="8">
    <location>
        <begin position="1137"/>
        <end position="1225"/>
    </location>
</feature>
<comment type="subcellular location">
    <subcellularLocation>
        <location evidence="1">Chromosome</location>
    </subcellularLocation>
</comment>
<keyword evidence="4" id="KW-0132">Cell division</keyword>
<evidence type="ECO:0000256" key="4">
    <source>
        <dbReference type="ARBA" id="ARBA00022618"/>
    </source>
</evidence>
<feature type="region of interest" description="Disordered" evidence="8">
    <location>
        <begin position="1291"/>
        <end position="1314"/>
    </location>
</feature>
<dbReference type="GO" id="GO:0007076">
    <property type="term" value="P:mitotic chromosome condensation"/>
    <property type="evidence" value="ECO:0007669"/>
    <property type="project" value="InterPro"/>
</dbReference>
<keyword evidence="6" id="KW-0226">DNA condensation</keyword>
<dbReference type="InterPro" id="IPR011989">
    <property type="entry name" value="ARM-like"/>
</dbReference>